<sequence length="117" mass="12793">MKVWKDGDKRGITPPNHFGGLEVLDIVPLAGSPFSVQVSKAPPGGGGELHHHEEWSQVFYVAKGEMTFDTGKERFTLTEGQSVLFEPGDPHYTLNESEKESTCLVITVDHSRAGSRA</sequence>
<dbReference type="SUPFAM" id="SSF51182">
    <property type="entry name" value="RmlC-like cupins"/>
    <property type="match status" value="1"/>
</dbReference>
<feature type="domain" description="Cupin type-2" evidence="2">
    <location>
        <begin position="41"/>
        <end position="106"/>
    </location>
</feature>
<evidence type="ECO:0000256" key="1">
    <source>
        <dbReference type="ARBA" id="ARBA00022723"/>
    </source>
</evidence>
<dbReference type="InterPro" id="IPR013096">
    <property type="entry name" value="Cupin_2"/>
</dbReference>
<dbReference type="EMBL" id="JBHLXD010000060">
    <property type="protein sequence ID" value="MFC0210542.1"/>
    <property type="molecule type" value="Genomic_DNA"/>
</dbReference>
<dbReference type="InterPro" id="IPR014710">
    <property type="entry name" value="RmlC-like_jellyroll"/>
</dbReference>
<dbReference type="CDD" id="cd02208">
    <property type="entry name" value="cupin_RmlC-like"/>
    <property type="match status" value="1"/>
</dbReference>
<evidence type="ECO:0000313" key="3">
    <source>
        <dbReference type="EMBL" id="MFC0210542.1"/>
    </source>
</evidence>
<dbReference type="Proteomes" id="UP001589755">
    <property type="component" value="Unassembled WGS sequence"/>
</dbReference>
<dbReference type="Gene3D" id="2.60.120.10">
    <property type="entry name" value="Jelly Rolls"/>
    <property type="match status" value="1"/>
</dbReference>
<dbReference type="InterPro" id="IPR011051">
    <property type="entry name" value="RmlC_Cupin_sf"/>
</dbReference>
<proteinExistence type="predicted"/>
<gene>
    <name evidence="3" type="ORF">ACFFJ2_19315</name>
</gene>
<comment type="caution">
    <text evidence="3">The sequence shown here is derived from an EMBL/GenBank/DDBJ whole genome shotgun (WGS) entry which is preliminary data.</text>
</comment>
<keyword evidence="4" id="KW-1185">Reference proteome</keyword>
<dbReference type="PANTHER" id="PTHR35848">
    <property type="entry name" value="OXALATE-BINDING PROTEIN"/>
    <property type="match status" value="1"/>
</dbReference>
<accession>A0ABV6DD65</accession>
<reference evidence="3 4" key="1">
    <citation type="submission" date="2024-09" db="EMBL/GenBank/DDBJ databases">
        <authorList>
            <person name="Sun Q."/>
            <person name="Mori K."/>
        </authorList>
    </citation>
    <scope>NUCLEOTIDE SEQUENCE [LARGE SCALE GENOMIC DNA]</scope>
    <source>
        <strain evidence="3 4">CCM 8543</strain>
    </source>
</reference>
<evidence type="ECO:0000259" key="2">
    <source>
        <dbReference type="Pfam" id="PF07883"/>
    </source>
</evidence>
<dbReference type="Pfam" id="PF07883">
    <property type="entry name" value="Cupin_2"/>
    <property type="match status" value="1"/>
</dbReference>
<dbReference type="RefSeq" id="WP_261522808.1">
    <property type="nucleotide sequence ID" value="NZ_JAODNW010000044.1"/>
</dbReference>
<keyword evidence="1" id="KW-0479">Metal-binding</keyword>
<protein>
    <submittedName>
        <fullName evidence="3">Cupin domain-containing protein</fullName>
    </submittedName>
</protein>
<dbReference type="InterPro" id="IPR051610">
    <property type="entry name" value="GPI/OXD"/>
</dbReference>
<evidence type="ECO:0000313" key="4">
    <source>
        <dbReference type="Proteomes" id="UP001589755"/>
    </source>
</evidence>
<name>A0ABV6DD65_9HYPH</name>
<organism evidence="3 4">
    <name type="scientific">Chelativorans intermedius</name>
    <dbReference type="NCBI Taxonomy" id="515947"/>
    <lineage>
        <taxon>Bacteria</taxon>
        <taxon>Pseudomonadati</taxon>
        <taxon>Pseudomonadota</taxon>
        <taxon>Alphaproteobacteria</taxon>
        <taxon>Hyphomicrobiales</taxon>
        <taxon>Phyllobacteriaceae</taxon>
        <taxon>Chelativorans</taxon>
    </lineage>
</organism>